<geneLocation type="plasmid" evidence="1 2">
    <name>RPME01</name>
</geneLocation>
<evidence type="ECO:0000313" key="2">
    <source>
        <dbReference type="Proteomes" id="UP000000366"/>
    </source>
</evidence>
<gene>
    <name evidence="1" type="ordered locus">Mpe_B0061</name>
</gene>
<organism evidence="1 2">
    <name type="scientific">Methylibium petroleiphilum (strain ATCC BAA-1232 / LMG 22953 / PM1)</name>
    <dbReference type="NCBI Taxonomy" id="420662"/>
    <lineage>
        <taxon>Bacteria</taxon>
        <taxon>Pseudomonadati</taxon>
        <taxon>Pseudomonadota</taxon>
        <taxon>Betaproteobacteria</taxon>
        <taxon>Burkholderiales</taxon>
        <taxon>Sphaerotilaceae</taxon>
        <taxon>Methylibium</taxon>
    </lineage>
</organism>
<reference evidence="1 2" key="1">
    <citation type="journal article" date="2007" name="J. Bacteriol.">
        <title>Whole-genome analysis of the methyl tert-butyl ether-degrading beta-proteobacterium Methylibium petroleiphilum PM1.</title>
        <authorList>
            <person name="Kane S.R."/>
            <person name="Chakicherla A.Y."/>
            <person name="Chain P.S.G."/>
            <person name="Schmidt R."/>
            <person name="Shin M.W."/>
            <person name="Legler T.C."/>
            <person name="Scow K.M."/>
            <person name="Larimer F.W."/>
            <person name="Lucas S.M."/>
            <person name="Richardson P.M."/>
            <person name="Hristova K.R."/>
        </authorList>
    </citation>
    <scope>NUCLEOTIDE SEQUENCE [LARGE SCALE GENOMIC DNA]</scope>
    <source>
        <strain evidence="2">ATCC BAA-1232 / LMG 22953 / PM1</strain>
        <plasmid evidence="1 2">RPME01</plasmid>
    </source>
</reference>
<dbReference type="Proteomes" id="UP000000366">
    <property type="component" value="Plasmid RPME01"/>
</dbReference>
<keyword evidence="1" id="KW-0614">Plasmid</keyword>
<proteinExistence type="predicted"/>
<sequence length="296" mass="31623">MASIPHSPQRAAGPVRRTDIVSGMADAAVDVRKACNGIKRTSCLAAASLTGGFDPKDLAGAAQDMALEVLKSIGFDVGNDDRVRSVMPMVLEATSGVIFDAARSGAASLEQIVRTGVEAMTAVAKSRAVVRAMEPLWPGDMDSVTSMRITTAAAMSHVAVEVDAFDFMHAPSECIKEATKLLVKASTDTSRRLAPPQSSAAARLMLTQTLMQSSARMFAAVWKGYAQHLTAELDAMGEVERNARLEQMEATPISKHMETIAERFLALLASVSAEALDVCLEPAAERSRQNARPRHR</sequence>
<accession>A2SMQ1</accession>
<evidence type="ECO:0000313" key="1">
    <source>
        <dbReference type="EMBL" id="ABM96840.1"/>
    </source>
</evidence>
<dbReference type="EMBL" id="CP000556">
    <property type="protein sequence ID" value="ABM96840.1"/>
    <property type="molecule type" value="Genomic_DNA"/>
</dbReference>
<dbReference type="KEGG" id="mpt:Mpe_B0061"/>
<dbReference type="HOGENOM" id="CLU_939447_0_0_4"/>
<dbReference type="AlphaFoldDB" id="A2SMQ1"/>
<name>A2SMQ1_METPP</name>
<keyword evidence="2" id="KW-1185">Reference proteome</keyword>
<protein>
    <submittedName>
        <fullName evidence="1">Uncharacterized protein</fullName>
    </submittedName>
</protein>